<dbReference type="RefSeq" id="WP_154494773.1">
    <property type="nucleotide sequence ID" value="NZ_VUMU01000001.1"/>
</dbReference>
<evidence type="ECO:0000313" key="4">
    <source>
        <dbReference type="Proteomes" id="UP000476055"/>
    </source>
</evidence>
<keyword evidence="1" id="KW-0378">Hydrolase</keyword>
<dbReference type="Proteomes" id="UP000476055">
    <property type="component" value="Unassembled WGS sequence"/>
</dbReference>
<dbReference type="InterPro" id="IPR050535">
    <property type="entry name" value="DNA_Repair-Maintenance_Comp"/>
</dbReference>
<sequence length="367" mass="40944">MKIIHCADIHLDSRMSANLTREKARERRTELLTTFRKMVEYGAAHEVDAILIAGDLFDTKNVSATARNVVKDLIVGHPGIEFYYLQGNHDEGSFTGGLSQIPENLHLFDSKWTSFPLGKKVCITGVELNPENSGSVYNTLSLDADLVNIVVLHGQESEYSAKDKAEVIHLTALKNKGIDYLALGHIHGYKKERLDGRGVYCYPGCLEGRGFDECGEHGFVELSVDEAAGTVESRFVPFASRNLYTIPVDITGCVSTMEILERMKEETDAGNYPEKSLVKYELTGKVDVESEKETDFLLHQFSSRFYFVKIKDSSKYLVDYASFAKDVSLKGEFIRTVMGREDLSEEDKAAVIHYGLQALAGEEILDA</sequence>
<dbReference type="EMBL" id="VUMU01000001">
    <property type="protein sequence ID" value="MST56660.1"/>
    <property type="molecule type" value="Genomic_DNA"/>
</dbReference>
<keyword evidence="4" id="KW-1185">Reference proteome</keyword>
<protein>
    <submittedName>
        <fullName evidence="3">DNA repair exonuclease</fullName>
    </submittedName>
</protein>
<dbReference type="Gene3D" id="3.60.21.10">
    <property type="match status" value="1"/>
</dbReference>
<dbReference type="SUPFAM" id="SSF56300">
    <property type="entry name" value="Metallo-dependent phosphatases"/>
    <property type="match status" value="1"/>
</dbReference>
<keyword evidence="3" id="KW-0269">Exonuclease</keyword>
<gene>
    <name evidence="3" type="ORF">FYJ59_00070</name>
</gene>
<dbReference type="GO" id="GO:0004527">
    <property type="term" value="F:exonuclease activity"/>
    <property type="evidence" value="ECO:0007669"/>
    <property type="project" value="UniProtKB-KW"/>
</dbReference>
<dbReference type="InterPro" id="IPR004843">
    <property type="entry name" value="Calcineurin-like_PHP"/>
</dbReference>
<reference evidence="3 4" key="1">
    <citation type="submission" date="2019-08" db="EMBL/GenBank/DDBJ databases">
        <title>In-depth cultivation of the pig gut microbiome towards novel bacterial diversity and tailored functional studies.</title>
        <authorList>
            <person name="Wylensek D."/>
            <person name="Hitch T.C.A."/>
            <person name="Clavel T."/>
        </authorList>
    </citation>
    <scope>NUCLEOTIDE SEQUENCE [LARGE SCALE GENOMIC DNA]</scope>
    <source>
        <strain evidence="3 4">WCA3-601-WT-6H</strain>
    </source>
</reference>
<dbReference type="InterPro" id="IPR041796">
    <property type="entry name" value="Mre11_N"/>
</dbReference>
<evidence type="ECO:0000259" key="2">
    <source>
        <dbReference type="Pfam" id="PF00149"/>
    </source>
</evidence>
<name>A0A6L5YEY7_9FIRM</name>
<feature type="domain" description="Calcineurin-like phosphoesterase" evidence="2">
    <location>
        <begin position="1"/>
        <end position="189"/>
    </location>
</feature>
<keyword evidence="3" id="KW-0540">Nuclease</keyword>
<dbReference type="Pfam" id="PF00149">
    <property type="entry name" value="Metallophos"/>
    <property type="match status" value="1"/>
</dbReference>
<evidence type="ECO:0000256" key="1">
    <source>
        <dbReference type="ARBA" id="ARBA00022801"/>
    </source>
</evidence>
<dbReference type="PANTHER" id="PTHR30337">
    <property type="entry name" value="COMPONENT OF ATP-DEPENDENT DSDNA EXONUCLEASE"/>
    <property type="match status" value="1"/>
</dbReference>
<organism evidence="3 4">
    <name type="scientific">Waltera intestinalis</name>
    <dbReference type="NCBI Taxonomy" id="2606635"/>
    <lineage>
        <taxon>Bacteria</taxon>
        <taxon>Bacillati</taxon>
        <taxon>Bacillota</taxon>
        <taxon>Clostridia</taxon>
        <taxon>Lachnospirales</taxon>
        <taxon>Lachnospiraceae</taxon>
        <taxon>Waltera</taxon>
    </lineage>
</organism>
<evidence type="ECO:0000313" key="3">
    <source>
        <dbReference type="EMBL" id="MST56660.1"/>
    </source>
</evidence>
<dbReference type="CDD" id="cd00840">
    <property type="entry name" value="MPP_Mre11_N"/>
    <property type="match status" value="1"/>
</dbReference>
<dbReference type="InterPro" id="IPR029052">
    <property type="entry name" value="Metallo-depent_PP-like"/>
</dbReference>
<dbReference type="AlphaFoldDB" id="A0A6L5YEY7"/>
<accession>A0A6L5YEY7</accession>
<proteinExistence type="predicted"/>
<comment type="caution">
    <text evidence="3">The sequence shown here is derived from an EMBL/GenBank/DDBJ whole genome shotgun (WGS) entry which is preliminary data.</text>
</comment>